<evidence type="ECO:0000313" key="2">
    <source>
        <dbReference type="Proteomes" id="UP000274772"/>
    </source>
</evidence>
<proteinExistence type="predicted"/>
<gene>
    <name evidence="1" type="ORF">JMUB590_1579</name>
</gene>
<name>A0ABN5W8T0_9STAP</name>
<organism evidence="1 2">
    <name type="scientific">Staphylococcus caprae</name>
    <dbReference type="NCBI Taxonomy" id="29380"/>
    <lineage>
        <taxon>Bacteria</taxon>
        <taxon>Bacillati</taxon>
        <taxon>Bacillota</taxon>
        <taxon>Bacilli</taxon>
        <taxon>Bacillales</taxon>
        <taxon>Staphylococcaceae</taxon>
        <taxon>Staphylococcus</taxon>
    </lineage>
</organism>
<protein>
    <submittedName>
        <fullName evidence="1">Uncharacterized protein</fullName>
    </submittedName>
</protein>
<dbReference type="RefSeq" id="WP_037541423.1">
    <property type="nucleotide sequence ID" value="NZ_AP018586.1"/>
</dbReference>
<sequence>MLILRKLYEDEQIIRYEYVPQDDIKNGKGEIAVNKLSSEVKEYSLSKLEIKKNILTYRNKSFLAILDFIEEDKFPIKYLYAWY</sequence>
<reference evidence="1 2" key="1">
    <citation type="submission" date="2018-05" db="EMBL/GenBank/DDBJ databases">
        <title>Complete genome sequencing of three human clinical isolates of Staphylococcus caprae reveals virulence factors similar to those of S. epidermidis and S. capitis.</title>
        <authorList>
            <person name="Watanabe S."/>
            <person name="Cui L."/>
        </authorList>
    </citation>
    <scope>NUCLEOTIDE SEQUENCE [LARGE SCALE GENOMIC DNA]</scope>
    <source>
        <strain evidence="1 2">JMUB590</strain>
    </source>
</reference>
<keyword evidence="2" id="KW-1185">Reference proteome</keyword>
<dbReference type="EMBL" id="AP018586">
    <property type="protein sequence ID" value="BBD92637.1"/>
    <property type="molecule type" value="Genomic_DNA"/>
</dbReference>
<dbReference type="GeneID" id="58051334"/>
<dbReference type="Proteomes" id="UP000274772">
    <property type="component" value="Chromosome"/>
</dbReference>
<accession>A0ABN5W8T0</accession>
<evidence type="ECO:0000313" key="1">
    <source>
        <dbReference type="EMBL" id="BBD92637.1"/>
    </source>
</evidence>